<evidence type="ECO:0000313" key="3">
    <source>
        <dbReference type="Proteomes" id="UP000031623"/>
    </source>
</evidence>
<accession>A0A090BVE7</accession>
<organism evidence="2 3">
    <name type="scientific">Thioploca ingrica</name>
    <dbReference type="NCBI Taxonomy" id="40754"/>
    <lineage>
        <taxon>Bacteria</taxon>
        <taxon>Pseudomonadati</taxon>
        <taxon>Pseudomonadota</taxon>
        <taxon>Gammaproteobacteria</taxon>
        <taxon>Thiotrichales</taxon>
        <taxon>Thiotrichaceae</taxon>
        <taxon>Thioploca</taxon>
    </lineage>
</organism>
<name>A0A090BVE7_9GAMM</name>
<gene>
    <name evidence="1" type="primary">smg</name>
    <name evidence="2" type="ORF">THII_2429</name>
</gene>
<dbReference type="Pfam" id="PF04361">
    <property type="entry name" value="DUF494"/>
    <property type="match status" value="1"/>
</dbReference>
<dbReference type="PANTHER" id="PTHR38692:SF1">
    <property type="entry name" value="PROTEIN SMG"/>
    <property type="match status" value="1"/>
</dbReference>
<dbReference type="KEGG" id="tig:THII_2429"/>
<keyword evidence="3" id="KW-1185">Reference proteome</keyword>
<dbReference type="STRING" id="40754.THII_2429"/>
<dbReference type="InterPro" id="IPR007456">
    <property type="entry name" value="Smg"/>
</dbReference>
<reference evidence="2 3" key="1">
    <citation type="journal article" date="2014" name="ISME J.">
        <title>Ecophysiology of Thioploca ingrica as revealed by the complete genome sequence supplemented with proteomic evidence.</title>
        <authorList>
            <person name="Kojima H."/>
            <person name="Ogura Y."/>
            <person name="Yamamoto N."/>
            <person name="Togashi T."/>
            <person name="Mori H."/>
            <person name="Watanabe T."/>
            <person name="Nemoto F."/>
            <person name="Kurokawa K."/>
            <person name="Hayashi T."/>
            <person name="Fukui M."/>
        </authorList>
    </citation>
    <scope>NUCLEOTIDE SEQUENCE [LARGE SCALE GENOMIC DNA]</scope>
</reference>
<dbReference type="AlphaFoldDB" id="A0A090BVE7"/>
<evidence type="ECO:0000256" key="1">
    <source>
        <dbReference type="HAMAP-Rule" id="MF_00598"/>
    </source>
</evidence>
<dbReference type="OrthoDB" id="9788984at2"/>
<sequence>MKENVLDILIYLFENYMDEEIPLADDQEFLQLQLVNAGFPSTEVSKAFTWLEGLAEQPDMICSHSQAIKSTRVYLPQECEKLDLECRGFLQFLESIEILNATSRELIIDRAMALETDDFGLPQLKWVILMVLFNQPGYEMNFTWVEDLVYEELDRQLH</sequence>
<proteinExistence type="inferred from homology"/>
<protein>
    <recommendedName>
        <fullName evidence="1">Protein Smg homolog</fullName>
    </recommendedName>
</protein>
<evidence type="ECO:0000313" key="2">
    <source>
        <dbReference type="EMBL" id="BAP56726.1"/>
    </source>
</evidence>
<dbReference type="Proteomes" id="UP000031623">
    <property type="component" value="Chromosome"/>
</dbReference>
<dbReference type="PANTHER" id="PTHR38692">
    <property type="entry name" value="PROTEIN SMG"/>
    <property type="match status" value="1"/>
</dbReference>
<dbReference type="EMBL" id="AP014633">
    <property type="protein sequence ID" value="BAP56726.1"/>
    <property type="molecule type" value="Genomic_DNA"/>
</dbReference>
<dbReference type="HAMAP" id="MF_00598">
    <property type="entry name" value="Smg"/>
    <property type="match status" value="1"/>
</dbReference>
<comment type="similarity">
    <text evidence="1">Belongs to the Smg family.</text>
</comment>
<dbReference type="HOGENOM" id="CLU_133242_0_0_6"/>